<organism evidence="2 3">
    <name type="scientific">Prorocentrum cordatum</name>
    <dbReference type="NCBI Taxonomy" id="2364126"/>
    <lineage>
        <taxon>Eukaryota</taxon>
        <taxon>Sar</taxon>
        <taxon>Alveolata</taxon>
        <taxon>Dinophyceae</taxon>
        <taxon>Prorocentrales</taxon>
        <taxon>Prorocentraceae</taxon>
        <taxon>Prorocentrum</taxon>
    </lineage>
</organism>
<evidence type="ECO:0000313" key="3">
    <source>
        <dbReference type="Proteomes" id="UP001189429"/>
    </source>
</evidence>
<keyword evidence="1" id="KW-0472">Membrane</keyword>
<feature type="transmembrane region" description="Helical" evidence="1">
    <location>
        <begin position="46"/>
        <end position="65"/>
    </location>
</feature>
<dbReference type="Proteomes" id="UP001189429">
    <property type="component" value="Unassembled WGS sequence"/>
</dbReference>
<gene>
    <name evidence="2" type="ORF">PCOR1329_LOCUS15074</name>
</gene>
<reference evidence="2" key="1">
    <citation type="submission" date="2023-10" db="EMBL/GenBank/DDBJ databases">
        <authorList>
            <person name="Chen Y."/>
            <person name="Shah S."/>
            <person name="Dougan E. K."/>
            <person name="Thang M."/>
            <person name="Chan C."/>
        </authorList>
    </citation>
    <scope>NUCLEOTIDE SEQUENCE [LARGE SCALE GENOMIC DNA]</scope>
</reference>
<protein>
    <submittedName>
        <fullName evidence="2">Uncharacterized protein</fullName>
    </submittedName>
</protein>
<sequence length="156" mass="17438">MSEMDKLFDRFNTRGGLIVGSILGLIVLVAWNRLLEFILQDSIQSGLWTTATTFVLLLGWTFTYFNRVATKSTTYAQQLAEYEQKVMIRRLMELSEEEISALCAEVGISEAELQEVMKTTDGKAGDGSGLTNKEKVLAIFKNTPAQMPSSDPRMMV</sequence>
<evidence type="ECO:0000256" key="1">
    <source>
        <dbReference type="SAM" id="Phobius"/>
    </source>
</evidence>
<dbReference type="Pfam" id="PF11460">
    <property type="entry name" value="DUF3007"/>
    <property type="match status" value="1"/>
</dbReference>
<evidence type="ECO:0000313" key="2">
    <source>
        <dbReference type="EMBL" id="CAK0809964.1"/>
    </source>
</evidence>
<accession>A0ABN9QUJ0</accession>
<dbReference type="InterPro" id="IPR021562">
    <property type="entry name" value="DUF3007"/>
</dbReference>
<feature type="transmembrane region" description="Helical" evidence="1">
    <location>
        <begin position="12"/>
        <end position="34"/>
    </location>
</feature>
<name>A0ABN9QUJ0_9DINO</name>
<dbReference type="PANTHER" id="PTHR35734:SF1">
    <property type="entry name" value="OS01G0805200 PROTEIN"/>
    <property type="match status" value="1"/>
</dbReference>
<dbReference type="EMBL" id="CAUYUJ010004539">
    <property type="protein sequence ID" value="CAK0809964.1"/>
    <property type="molecule type" value="Genomic_DNA"/>
</dbReference>
<proteinExistence type="predicted"/>
<keyword evidence="3" id="KW-1185">Reference proteome</keyword>
<comment type="caution">
    <text evidence="2">The sequence shown here is derived from an EMBL/GenBank/DDBJ whole genome shotgun (WGS) entry which is preliminary data.</text>
</comment>
<dbReference type="PANTHER" id="PTHR35734">
    <property type="entry name" value="OS01G0805200 PROTEIN"/>
    <property type="match status" value="1"/>
</dbReference>
<keyword evidence="1" id="KW-0812">Transmembrane</keyword>
<keyword evidence="1" id="KW-1133">Transmembrane helix</keyword>